<dbReference type="AlphaFoldDB" id="W2L3Q8"/>
<evidence type="ECO:0000313" key="1">
    <source>
        <dbReference type="EMBL" id="ETL91255.1"/>
    </source>
</evidence>
<dbReference type="Proteomes" id="UP000054423">
    <property type="component" value="Unassembled WGS sequence"/>
</dbReference>
<gene>
    <name evidence="1" type="ORF">L917_10179</name>
</gene>
<proteinExistence type="predicted"/>
<accession>W2L3Q8</accession>
<dbReference type="VEuPathDB" id="FungiDB:PPTG_19913"/>
<name>W2L3Q8_PHYNI</name>
<sequence length="71" mass="7667">GSHNTGQEGRSALHAELAAVDALIAADTISGKKCHKHYSFRTKREVLQATVDMSESDTARSQGAPRWTISD</sequence>
<protein>
    <submittedName>
        <fullName evidence="1">Uncharacterized protein</fullName>
    </submittedName>
</protein>
<feature type="non-terminal residue" evidence="1">
    <location>
        <position position="1"/>
    </location>
</feature>
<organism evidence="1">
    <name type="scientific">Phytophthora nicotianae</name>
    <name type="common">Potato buckeye rot agent</name>
    <name type="synonym">Phytophthora parasitica</name>
    <dbReference type="NCBI Taxonomy" id="4792"/>
    <lineage>
        <taxon>Eukaryota</taxon>
        <taxon>Sar</taxon>
        <taxon>Stramenopiles</taxon>
        <taxon>Oomycota</taxon>
        <taxon>Peronosporomycetes</taxon>
        <taxon>Peronosporales</taxon>
        <taxon>Peronosporaceae</taxon>
        <taxon>Phytophthora</taxon>
    </lineage>
</organism>
<dbReference type="EMBL" id="KI680121">
    <property type="protein sequence ID" value="ETL91255.1"/>
    <property type="molecule type" value="Genomic_DNA"/>
</dbReference>
<reference evidence="1" key="1">
    <citation type="submission" date="2013-11" db="EMBL/GenBank/DDBJ databases">
        <title>The Genome Sequence of Phytophthora parasitica CHvinca01.</title>
        <authorList>
            <consortium name="The Broad Institute Genomics Platform"/>
            <person name="Russ C."/>
            <person name="Tyler B."/>
            <person name="Panabieres F."/>
            <person name="Shan W."/>
            <person name="Tripathy S."/>
            <person name="Grunwald N."/>
            <person name="Machado M."/>
            <person name="Johnson C.S."/>
            <person name="Arredondo F."/>
            <person name="Hong C."/>
            <person name="Coffey M."/>
            <person name="Young S.K."/>
            <person name="Zeng Q."/>
            <person name="Gargeya S."/>
            <person name="Fitzgerald M."/>
            <person name="Abouelleil A."/>
            <person name="Alvarado L."/>
            <person name="Chapman S.B."/>
            <person name="Gainer-Dewar J."/>
            <person name="Goldberg J."/>
            <person name="Griggs A."/>
            <person name="Gujja S."/>
            <person name="Hansen M."/>
            <person name="Howarth C."/>
            <person name="Imamovic A."/>
            <person name="Ireland A."/>
            <person name="Larimer J."/>
            <person name="McCowan C."/>
            <person name="Murphy C."/>
            <person name="Pearson M."/>
            <person name="Poon T.W."/>
            <person name="Priest M."/>
            <person name="Roberts A."/>
            <person name="Saif S."/>
            <person name="Shea T."/>
            <person name="Sykes S."/>
            <person name="Wortman J."/>
            <person name="Nusbaum C."/>
            <person name="Birren B."/>
        </authorList>
    </citation>
    <scope>NUCLEOTIDE SEQUENCE [LARGE SCALE GENOMIC DNA]</scope>
    <source>
        <strain evidence="1">CHvinca01</strain>
    </source>
</reference>